<gene>
    <name evidence="3" type="ORF">KIH73_09080</name>
</gene>
<reference evidence="3 4" key="1">
    <citation type="submission" date="2021-05" db="EMBL/GenBank/DDBJ databases">
        <title>Phylogenetic classification of ten novel species belonging to the genus Bifidobacterium comprising B. colchicus sp. nov., B. abeli sp. nov., B. bicoloris sp. nov., B. guerezis sp. nov., B. rosaliae sp. nov., B. santillanensis sp. nov., B. argentati sp. nov., B. amazzoni sp. nov., B. pluviali sp. nov., and B. pinnaculum sp. nov.</title>
        <authorList>
            <person name="Lugli G.A."/>
            <person name="Ruiz Garcia L."/>
            <person name="Margolles A."/>
            <person name="Ventura M."/>
        </authorList>
    </citation>
    <scope>NUCLEOTIDE SEQUENCE [LARGE SCALE GENOMIC DNA]</scope>
    <source>
        <strain evidence="3 4">6T3</strain>
    </source>
</reference>
<dbReference type="Pfam" id="PF13377">
    <property type="entry name" value="Peripla_BP_3"/>
    <property type="match status" value="1"/>
</dbReference>
<dbReference type="PROSITE" id="PS50943">
    <property type="entry name" value="HTH_CROC1"/>
    <property type="match status" value="1"/>
</dbReference>
<dbReference type="EMBL" id="JAHBBD010000024">
    <property type="protein sequence ID" value="MBW3083505.1"/>
    <property type="molecule type" value="Genomic_DNA"/>
</dbReference>
<sequence>MVTMRDVAREAGVSKATVSYVVSGSSLISEKTAAKVRAAMEKLGYSVNHTARALSTAKTNAIGVVTSFRNNGACFDLSAGAYLYGIAAAARRHGYDTMLLTGDDGVEAIRSAALSRRVDGVVVLDVLIGDARVGALKESGIPAVMLGSPADSQGVDVVDSNFEAAAVSLVERLYDHGHRSILFIGWPEAVYERKLNYAVRFRASLMEACAMRGLRVGAVYAHDATLGASEVIPRALRDCPSATAMVIHNDAAVVGAPQAFERTGIRVPADLSVVTVMPDQLGEGMQIPFDSVGIDVDAVASHTVDRLVERIGDPEMSARVELLDQPMHVRGSVRAAHED</sequence>
<dbReference type="PANTHER" id="PTHR30146">
    <property type="entry name" value="LACI-RELATED TRANSCRIPTIONAL REPRESSOR"/>
    <property type="match status" value="1"/>
</dbReference>
<dbReference type="GO" id="GO:0003677">
    <property type="term" value="F:DNA binding"/>
    <property type="evidence" value="ECO:0007669"/>
    <property type="project" value="UniProtKB-KW"/>
</dbReference>
<evidence type="ECO:0000259" key="2">
    <source>
        <dbReference type="PROSITE" id="PS50943"/>
    </source>
</evidence>
<dbReference type="PANTHER" id="PTHR30146:SF153">
    <property type="entry name" value="LACTOSE OPERON REPRESSOR"/>
    <property type="match status" value="1"/>
</dbReference>
<dbReference type="InterPro" id="IPR001387">
    <property type="entry name" value="Cro/C1-type_HTH"/>
</dbReference>
<accession>A0ABS6WAJ3</accession>
<dbReference type="PROSITE" id="PS50932">
    <property type="entry name" value="HTH_LACI_2"/>
    <property type="match status" value="1"/>
</dbReference>
<evidence type="ECO:0000259" key="1">
    <source>
        <dbReference type="PROSITE" id="PS50932"/>
    </source>
</evidence>
<dbReference type="InterPro" id="IPR046335">
    <property type="entry name" value="LacI/GalR-like_sensor"/>
</dbReference>
<evidence type="ECO:0000313" key="4">
    <source>
        <dbReference type="Proteomes" id="UP000812844"/>
    </source>
</evidence>
<organism evidence="3 4">
    <name type="scientific">Bifidobacterium phasiani</name>
    <dbReference type="NCBI Taxonomy" id="2834431"/>
    <lineage>
        <taxon>Bacteria</taxon>
        <taxon>Bacillati</taxon>
        <taxon>Actinomycetota</taxon>
        <taxon>Actinomycetes</taxon>
        <taxon>Bifidobacteriales</taxon>
        <taxon>Bifidobacteriaceae</taxon>
        <taxon>Bifidobacterium</taxon>
    </lineage>
</organism>
<feature type="domain" description="HTH lacI-type" evidence="1">
    <location>
        <begin position="2"/>
        <end position="56"/>
    </location>
</feature>
<evidence type="ECO:0000313" key="3">
    <source>
        <dbReference type="EMBL" id="MBW3083505.1"/>
    </source>
</evidence>
<dbReference type="SMART" id="SM00354">
    <property type="entry name" value="HTH_LACI"/>
    <property type="match status" value="1"/>
</dbReference>
<keyword evidence="4" id="KW-1185">Reference proteome</keyword>
<feature type="domain" description="HTH cro/C1-type" evidence="2">
    <location>
        <begin position="3"/>
        <end position="46"/>
    </location>
</feature>
<dbReference type="PROSITE" id="PS00356">
    <property type="entry name" value="HTH_LACI_1"/>
    <property type="match status" value="1"/>
</dbReference>
<dbReference type="Pfam" id="PF00356">
    <property type="entry name" value="LacI"/>
    <property type="match status" value="1"/>
</dbReference>
<dbReference type="InterPro" id="IPR000843">
    <property type="entry name" value="HTH_LacI"/>
</dbReference>
<dbReference type="Proteomes" id="UP000812844">
    <property type="component" value="Unassembled WGS sequence"/>
</dbReference>
<dbReference type="CDD" id="cd01392">
    <property type="entry name" value="HTH_LacI"/>
    <property type="match status" value="1"/>
</dbReference>
<proteinExistence type="predicted"/>
<protein>
    <submittedName>
        <fullName evidence="3">LacI family DNA-binding transcriptional regulator</fullName>
    </submittedName>
</protein>
<dbReference type="RefSeq" id="WP_219082749.1">
    <property type="nucleotide sequence ID" value="NZ_JAHBBD010000024.1"/>
</dbReference>
<name>A0ABS6WAJ3_9BIFI</name>
<keyword evidence="3" id="KW-0238">DNA-binding</keyword>
<comment type="caution">
    <text evidence="3">The sequence shown here is derived from an EMBL/GenBank/DDBJ whole genome shotgun (WGS) entry which is preliminary data.</text>
</comment>